<reference evidence="3 4" key="1">
    <citation type="submission" date="2018-07" db="EMBL/GenBank/DDBJ databases">
        <title>Streptomyces species from bats.</title>
        <authorList>
            <person name="Dunlap C."/>
        </authorList>
    </citation>
    <scope>NUCLEOTIDE SEQUENCE [LARGE SCALE GENOMIC DNA]</scope>
    <source>
        <strain evidence="3 4">AC230</strain>
    </source>
</reference>
<accession>A0A370B4W8</accession>
<dbReference type="Gene3D" id="2.50.20.20">
    <property type="match status" value="1"/>
</dbReference>
<comment type="caution">
    <text evidence="3">The sequence shown here is derived from an EMBL/GenBank/DDBJ whole genome shotgun (WGS) entry which is preliminary data.</text>
</comment>
<name>A0A370B4W8_9ACTN</name>
<protein>
    <recommendedName>
        <fullName evidence="5">Lipoprotein</fullName>
    </recommendedName>
</protein>
<dbReference type="PROSITE" id="PS51257">
    <property type="entry name" value="PROKAR_LIPOPROTEIN"/>
    <property type="match status" value="1"/>
</dbReference>
<evidence type="ECO:0000256" key="1">
    <source>
        <dbReference type="SAM" id="MobiDB-lite"/>
    </source>
</evidence>
<evidence type="ECO:0008006" key="5">
    <source>
        <dbReference type="Google" id="ProtNLM"/>
    </source>
</evidence>
<dbReference type="EMBL" id="QQNA01000130">
    <property type="protein sequence ID" value="RDG36887.1"/>
    <property type="molecule type" value="Genomic_DNA"/>
</dbReference>
<gene>
    <name evidence="3" type="ORF">DVH02_17605</name>
</gene>
<dbReference type="Proteomes" id="UP000253741">
    <property type="component" value="Unassembled WGS sequence"/>
</dbReference>
<feature type="signal peptide" evidence="2">
    <location>
        <begin position="1"/>
        <end position="19"/>
    </location>
</feature>
<evidence type="ECO:0000313" key="3">
    <source>
        <dbReference type="EMBL" id="RDG36887.1"/>
    </source>
</evidence>
<dbReference type="AlphaFoldDB" id="A0A370B4W8"/>
<evidence type="ECO:0000313" key="4">
    <source>
        <dbReference type="Proteomes" id="UP000253741"/>
    </source>
</evidence>
<keyword evidence="2" id="KW-0732">Signal</keyword>
<dbReference type="OrthoDB" id="3745543at2"/>
<evidence type="ECO:0000256" key="2">
    <source>
        <dbReference type="SAM" id="SignalP"/>
    </source>
</evidence>
<feature type="region of interest" description="Disordered" evidence="1">
    <location>
        <begin position="26"/>
        <end position="48"/>
    </location>
</feature>
<keyword evidence="4" id="KW-1185">Reference proteome</keyword>
<proteinExistence type="predicted"/>
<feature type="chain" id="PRO_5038685546" description="Lipoprotein" evidence="2">
    <location>
        <begin position="20"/>
        <end position="258"/>
    </location>
</feature>
<sequence>MRRGALTALCTAAVLGLSACGTTGQNSAENSTAAGSAPGGKGSAKPVPYADLSGPAIAEKAGKATRAASSVTVNADTRDADGHTVFEMAISRTGDCAGTLSLNDQGKATISKVGAALYLKYDEAFLRAQGEEDADSTKEQIDAVVAMLADRWIKTDPKDPDAEDFTSFCDLDELLGDLSDDTVARKGKIGEVNGQQAIALTEADGKDTYTLHVATEGEPYLLKLTGTGDEPFTMTFKDFGKPVPAKVPADKDIVDLDD</sequence>
<organism evidence="3 4">
    <name type="scientific">Streptomyces corynorhini</name>
    <dbReference type="NCBI Taxonomy" id="2282652"/>
    <lineage>
        <taxon>Bacteria</taxon>
        <taxon>Bacillati</taxon>
        <taxon>Actinomycetota</taxon>
        <taxon>Actinomycetes</taxon>
        <taxon>Kitasatosporales</taxon>
        <taxon>Streptomycetaceae</taxon>
        <taxon>Streptomyces</taxon>
    </lineage>
</organism>